<dbReference type="EMBL" id="MN738863">
    <property type="protein sequence ID" value="QHT28637.1"/>
    <property type="molecule type" value="Genomic_DNA"/>
</dbReference>
<keyword evidence="1" id="KW-0472">Membrane</keyword>
<keyword evidence="1" id="KW-0812">Transmembrane</keyword>
<protein>
    <submittedName>
        <fullName evidence="2">Uncharacterized protein</fullName>
    </submittedName>
</protein>
<sequence>MIKDVSLYIVVFFVTLMLGYYLGITISTVVDYRLKDAVINMPRPKNNIKIVVSKKPIKIKVKSNKKQIENFLNYKELPKKKKRRVVEEEDREINEKEKECNLDLINPVKKNREKYYNTQINDSELETYSKLYKQNKKVNLEKNKFIPYNEEDNNLNFMNIETGLNPNNRINLKQKGKDLIWKTLPNRKKRSKKFKCQRDYMTCSSNHNI</sequence>
<proteinExistence type="predicted"/>
<dbReference type="AlphaFoldDB" id="A0A6C0EHU7"/>
<reference evidence="2" key="1">
    <citation type="journal article" date="2020" name="Nature">
        <title>Giant virus diversity and host interactions through global metagenomics.</title>
        <authorList>
            <person name="Schulz F."/>
            <person name="Roux S."/>
            <person name="Paez-Espino D."/>
            <person name="Jungbluth S."/>
            <person name="Walsh D.A."/>
            <person name="Denef V.J."/>
            <person name="McMahon K.D."/>
            <person name="Konstantinidis K.T."/>
            <person name="Eloe-Fadrosh E.A."/>
            <person name="Kyrpides N.C."/>
            <person name="Woyke T."/>
        </authorList>
    </citation>
    <scope>NUCLEOTIDE SEQUENCE</scope>
    <source>
        <strain evidence="2">GVMAG-M-3300001351-8</strain>
    </source>
</reference>
<feature type="transmembrane region" description="Helical" evidence="1">
    <location>
        <begin position="6"/>
        <end position="30"/>
    </location>
</feature>
<name>A0A6C0EHU7_9ZZZZ</name>
<keyword evidence="1" id="KW-1133">Transmembrane helix</keyword>
<accession>A0A6C0EHU7</accession>
<evidence type="ECO:0000313" key="2">
    <source>
        <dbReference type="EMBL" id="QHT28637.1"/>
    </source>
</evidence>
<evidence type="ECO:0000256" key="1">
    <source>
        <dbReference type="SAM" id="Phobius"/>
    </source>
</evidence>
<organism evidence="2">
    <name type="scientific">viral metagenome</name>
    <dbReference type="NCBI Taxonomy" id="1070528"/>
    <lineage>
        <taxon>unclassified sequences</taxon>
        <taxon>metagenomes</taxon>
        <taxon>organismal metagenomes</taxon>
    </lineage>
</organism>